<keyword evidence="2" id="KW-0812">Transmembrane</keyword>
<keyword evidence="2" id="KW-0472">Membrane</keyword>
<feature type="region of interest" description="Disordered" evidence="1">
    <location>
        <begin position="179"/>
        <end position="224"/>
    </location>
</feature>
<keyword evidence="4" id="KW-1185">Reference proteome</keyword>
<keyword evidence="2" id="KW-1133">Transmembrane helix</keyword>
<sequence length="250" mass="25093">MTWHRGEFRTTQQAHKRRYAIMGIGVAALVVVTGTTVAVAANASERSAQLEIARSSAQLEVGNRVGIGASGLDIAETRLTVEVDGARAELGRAAATLALGAGKATDASLATLRQGIDALTAEADSAGLGSSLLSQVFSLRAAQKAVTDSVADWQRAEDARLAAEVAAAQAAEPGAAFVSADSWSAPSSSSSRSSSGGSSSGEPAAVKAAPAPVAASVDYGTPPANDNCGPCPGATLVPIVWDGVTYWGCP</sequence>
<evidence type="ECO:0000256" key="1">
    <source>
        <dbReference type="SAM" id="MobiDB-lite"/>
    </source>
</evidence>
<dbReference type="RefSeq" id="WP_386727109.1">
    <property type="nucleotide sequence ID" value="NZ_JBHSTP010000001.1"/>
</dbReference>
<gene>
    <name evidence="3" type="ORF">ACFQB0_02345</name>
</gene>
<accession>A0ABW1VDX2</accession>
<protein>
    <submittedName>
        <fullName evidence="3">Uncharacterized protein</fullName>
    </submittedName>
</protein>
<comment type="caution">
    <text evidence="3">The sequence shown here is derived from an EMBL/GenBank/DDBJ whole genome shotgun (WGS) entry which is preliminary data.</text>
</comment>
<feature type="compositionally biased region" description="Low complexity" evidence="1">
    <location>
        <begin position="179"/>
        <end position="217"/>
    </location>
</feature>
<organism evidence="3 4">
    <name type="scientific">Luethyella okanaganae</name>
    <dbReference type="NCBI Taxonomy" id="69372"/>
    <lineage>
        <taxon>Bacteria</taxon>
        <taxon>Bacillati</taxon>
        <taxon>Actinomycetota</taxon>
        <taxon>Actinomycetes</taxon>
        <taxon>Micrococcales</taxon>
        <taxon>Microbacteriaceae</taxon>
        <taxon>Luethyella</taxon>
    </lineage>
</organism>
<proteinExistence type="predicted"/>
<evidence type="ECO:0000256" key="2">
    <source>
        <dbReference type="SAM" id="Phobius"/>
    </source>
</evidence>
<feature type="transmembrane region" description="Helical" evidence="2">
    <location>
        <begin position="20"/>
        <end position="41"/>
    </location>
</feature>
<evidence type="ECO:0000313" key="4">
    <source>
        <dbReference type="Proteomes" id="UP001596306"/>
    </source>
</evidence>
<dbReference type="EMBL" id="JBHSTP010000001">
    <property type="protein sequence ID" value="MFC6354954.1"/>
    <property type="molecule type" value="Genomic_DNA"/>
</dbReference>
<reference evidence="4" key="1">
    <citation type="journal article" date="2019" name="Int. J. Syst. Evol. Microbiol.">
        <title>The Global Catalogue of Microorganisms (GCM) 10K type strain sequencing project: providing services to taxonomists for standard genome sequencing and annotation.</title>
        <authorList>
            <consortium name="The Broad Institute Genomics Platform"/>
            <consortium name="The Broad Institute Genome Sequencing Center for Infectious Disease"/>
            <person name="Wu L."/>
            <person name="Ma J."/>
        </authorList>
    </citation>
    <scope>NUCLEOTIDE SEQUENCE [LARGE SCALE GENOMIC DNA]</scope>
    <source>
        <strain evidence="4">CCUG 43304</strain>
    </source>
</reference>
<dbReference type="Proteomes" id="UP001596306">
    <property type="component" value="Unassembled WGS sequence"/>
</dbReference>
<evidence type="ECO:0000313" key="3">
    <source>
        <dbReference type="EMBL" id="MFC6354954.1"/>
    </source>
</evidence>
<name>A0ABW1VDX2_9MICO</name>